<keyword evidence="1" id="KW-0547">Nucleotide-binding</keyword>
<accession>D2RFS6</accession>
<name>D2RFS6_ARCPA</name>
<dbReference type="KEGG" id="apo:Arcpr_0075"/>
<evidence type="ECO:0000256" key="2">
    <source>
        <dbReference type="ARBA" id="ARBA00022840"/>
    </source>
</evidence>
<evidence type="ECO:0000259" key="3">
    <source>
        <dbReference type="Pfam" id="PF00733"/>
    </source>
</evidence>
<dbReference type="InterPro" id="IPR050795">
    <property type="entry name" value="Asn_Synthetase"/>
</dbReference>
<evidence type="ECO:0000313" key="4">
    <source>
        <dbReference type="EMBL" id="ADB57151.1"/>
    </source>
</evidence>
<evidence type="ECO:0000313" key="5">
    <source>
        <dbReference type="Proteomes" id="UP000001901"/>
    </source>
</evidence>
<dbReference type="Gene3D" id="3.40.50.620">
    <property type="entry name" value="HUPs"/>
    <property type="match status" value="1"/>
</dbReference>
<evidence type="ECO:0000256" key="1">
    <source>
        <dbReference type="ARBA" id="ARBA00022741"/>
    </source>
</evidence>
<dbReference type="InterPro" id="IPR014729">
    <property type="entry name" value="Rossmann-like_a/b/a_fold"/>
</dbReference>
<dbReference type="GeneID" id="8738721"/>
<proteinExistence type="predicted"/>
<dbReference type="SUPFAM" id="SSF52402">
    <property type="entry name" value="Adenine nucleotide alpha hydrolases-like"/>
    <property type="match status" value="1"/>
</dbReference>
<dbReference type="GO" id="GO:0004066">
    <property type="term" value="F:asparagine synthase (glutamine-hydrolyzing) activity"/>
    <property type="evidence" value="ECO:0007669"/>
    <property type="project" value="InterPro"/>
</dbReference>
<dbReference type="EMBL" id="CP001857">
    <property type="protein sequence ID" value="ADB57151.1"/>
    <property type="molecule type" value="Genomic_DNA"/>
</dbReference>
<feature type="domain" description="Asparagine synthetase" evidence="3">
    <location>
        <begin position="156"/>
        <end position="275"/>
    </location>
</feature>
<dbReference type="PANTHER" id="PTHR11772:SF2">
    <property type="entry name" value="ASPARAGINE SYNTHETASE [GLUTAMINE-HYDROLYZING]"/>
    <property type="match status" value="1"/>
</dbReference>
<dbReference type="CDD" id="cd01991">
    <property type="entry name" value="Asn_synthase_B_C"/>
    <property type="match status" value="1"/>
</dbReference>
<dbReference type="InterPro" id="IPR001962">
    <property type="entry name" value="Asn_synthase"/>
</dbReference>
<keyword evidence="2" id="KW-0067">ATP-binding</keyword>
<dbReference type="eggNOG" id="arCOG00071">
    <property type="taxonomic scope" value="Archaea"/>
</dbReference>
<gene>
    <name evidence="4" type="ordered locus">Arcpr_0075</name>
</gene>
<dbReference type="OrthoDB" id="8692at2157"/>
<dbReference type="HOGENOM" id="CLU_014658_4_0_2"/>
<dbReference type="PaxDb" id="572546-Arcpr_0075"/>
<protein>
    <submittedName>
        <fullName evidence="4">Asparagine synthase</fullName>
    </submittedName>
</protein>
<dbReference type="GO" id="GO:0006529">
    <property type="term" value="P:asparagine biosynthetic process"/>
    <property type="evidence" value="ECO:0007669"/>
    <property type="project" value="InterPro"/>
</dbReference>
<dbReference type="Pfam" id="PF00733">
    <property type="entry name" value="Asn_synthase"/>
    <property type="match status" value="1"/>
</dbReference>
<dbReference type="STRING" id="572546.Arcpr_0075"/>
<dbReference type="GO" id="GO:0005829">
    <property type="term" value="C:cytosol"/>
    <property type="evidence" value="ECO:0007669"/>
    <property type="project" value="TreeGrafter"/>
</dbReference>
<dbReference type="GO" id="GO:0005524">
    <property type="term" value="F:ATP binding"/>
    <property type="evidence" value="ECO:0007669"/>
    <property type="project" value="UniProtKB-KW"/>
</dbReference>
<reference evidence="4 5" key="1">
    <citation type="journal article" date="2010" name="Stand. Genomic Sci.">
        <title>Complete genome sequence of Archaeoglobus profundus type strain (AV18).</title>
        <authorList>
            <person name="von Jan M."/>
            <person name="Lapidus A."/>
            <person name="Del Rio T.G."/>
            <person name="Copeland A."/>
            <person name="Tice H."/>
            <person name="Cheng J.F."/>
            <person name="Lucas S."/>
            <person name="Chen F."/>
            <person name="Nolan M."/>
            <person name="Goodwin L."/>
            <person name="Han C."/>
            <person name="Pitluck S."/>
            <person name="Liolios K."/>
            <person name="Ivanova N."/>
            <person name="Mavromatis K."/>
            <person name="Ovchinnikova G."/>
            <person name="Chertkov O."/>
            <person name="Pati A."/>
            <person name="Chen A."/>
            <person name="Palaniappan K."/>
            <person name="Land M."/>
            <person name="Hauser L."/>
            <person name="Chang Y.J."/>
            <person name="Jeffries C.D."/>
            <person name="Saunders E."/>
            <person name="Brettin T."/>
            <person name="Detter J.C."/>
            <person name="Chain P."/>
            <person name="Eichinger K."/>
            <person name="Huber H."/>
            <person name="Spring S."/>
            <person name="Rohde M."/>
            <person name="Goker M."/>
            <person name="Wirth R."/>
            <person name="Woyke T."/>
            <person name="Bristow J."/>
            <person name="Eisen J.A."/>
            <person name="Markowitz V."/>
            <person name="Hugenholtz P."/>
            <person name="Kyrpides N.C."/>
            <person name="Klenk H.P."/>
        </authorList>
    </citation>
    <scope>NUCLEOTIDE SEQUENCE [LARGE SCALE GENOMIC DNA]</scope>
    <source>
        <strain evidence="5">DSM 5631 / JCM 9629 / NBRC 100127 / Av18</strain>
    </source>
</reference>
<organism evidence="4 5">
    <name type="scientific">Archaeoglobus profundus (strain DSM 5631 / JCM 9629 / NBRC 100127 / Av18)</name>
    <dbReference type="NCBI Taxonomy" id="572546"/>
    <lineage>
        <taxon>Archaea</taxon>
        <taxon>Methanobacteriati</taxon>
        <taxon>Methanobacteriota</taxon>
        <taxon>Archaeoglobi</taxon>
        <taxon>Archaeoglobales</taxon>
        <taxon>Archaeoglobaceae</taxon>
        <taxon>Archaeoglobus</taxon>
    </lineage>
</organism>
<dbReference type="RefSeq" id="WP_012939487.1">
    <property type="nucleotide sequence ID" value="NC_013741.1"/>
</dbReference>
<sequence length="375" mass="43501">MSIYAFAEMEEGRAKRIYASTRYPSKQIGNIFADCDDEINLKYADELPLRIQGCYALVAFRPSHILLSRDVLAGKPLYFDNTTLTFSSFKHYFEEEPLEVLGGEVVKISYEGYVLERKRFKFEDVFKPAEIEIEEAKERILRLLESYRSKIKNGCIAFSGGVDSSLLAGLYDLPLVTVTASKEEKEWVKECARKLGREIEIYEFDENVVKEVLPDVMKAIEMQDKLQLSIAVPVYLCMRFAKSLGFSEIVFGQGADELFGGYKRYESMDYRDLEFELRKDLMEIGEKNLVRDNKIAYTNEIKLHTPYLQWDLIRIAMSIPVELKIKRNGEVIRKLILREVAKEVIPEEMAYRDKKAIQYSTKTAKMLKKVLRDLQ</sequence>
<dbReference type="Proteomes" id="UP000001901">
    <property type="component" value="Chromosome"/>
</dbReference>
<keyword evidence="5" id="KW-1185">Reference proteome</keyword>
<dbReference type="PANTHER" id="PTHR11772">
    <property type="entry name" value="ASPARAGINE SYNTHETASE"/>
    <property type="match status" value="1"/>
</dbReference>
<dbReference type="AlphaFoldDB" id="D2RFS6"/>